<dbReference type="OrthoDB" id="9770043at2"/>
<evidence type="ECO:0000259" key="2">
    <source>
        <dbReference type="Pfam" id="PF22807"/>
    </source>
</evidence>
<keyword evidence="1" id="KW-0732">Signal</keyword>
<name>A0A2N9YBL0_9GAMM</name>
<dbReference type="AlphaFoldDB" id="A0A2N9YBL0"/>
<dbReference type="EMBL" id="CP018889">
    <property type="protein sequence ID" value="AUI67822.1"/>
    <property type="molecule type" value="Genomic_DNA"/>
</dbReference>
<gene>
    <name evidence="3" type="ORF">BLE401_03320</name>
</gene>
<dbReference type="STRING" id="288004.AL038_02730"/>
<keyword evidence="4" id="KW-1185">Reference proteome</keyword>
<dbReference type="InterPro" id="IPR054539">
    <property type="entry name" value="Beta-prop_PDH"/>
</dbReference>
<organism evidence="3 4">
    <name type="scientific">Beggiatoa leptomitoformis</name>
    <dbReference type="NCBI Taxonomy" id="288004"/>
    <lineage>
        <taxon>Bacteria</taxon>
        <taxon>Pseudomonadati</taxon>
        <taxon>Pseudomonadota</taxon>
        <taxon>Gammaproteobacteria</taxon>
        <taxon>Thiotrichales</taxon>
        <taxon>Thiotrichaceae</taxon>
        <taxon>Beggiatoa</taxon>
    </lineage>
</organism>
<evidence type="ECO:0000256" key="1">
    <source>
        <dbReference type="SAM" id="SignalP"/>
    </source>
</evidence>
<accession>A0A2N9YBL0</accession>
<reference evidence="4" key="1">
    <citation type="submission" date="2016-12" db="EMBL/GenBank/DDBJ databases">
        <title>Complete Genome Sequence of Beggiatoa leptomitiformis D-401.</title>
        <authorList>
            <person name="Fomenkov A."/>
            <person name="Vincze T."/>
            <person name="Grabovich M."/>
            <person name="Anton B.P."/>
            <person name="Dubinina G."/>
            <person name="Orlova M."/>
            <person name="Belousova E."/>
            <person name="Roberts R.J."/>
        </authorList>
    </citation>
    <scope>NUCLEOTIDE SEQUENCE [LARGE SCALE GENOMIC DNA]</scope>
    <source>
        <strain evidence="4">D-401</strain>
    </source>
</reference>
<dbReference type="Proteomes" id="UP000234271">
    <property type="component" value="Chromosome"/>
</dbReference>
<dbReference type="RefSeq" id="WP_062148659.1">
    <property type="nucleotide sequence ID" value="NZ_CP012373.2"/>
</dbReference>
<dbReference type="InterPro" id="IPR011041">
    <property type="entry name" value="Quinoprot_gluc/sorb_DH_b-prop"/>
</dbReference>
<dbReference type="SUPFAM" id="SSF50952">
    <property type="entry name" value="Soluble quinoprotein glucose dehydrogenase"/>
    <property type="match status" value="1"/>
</dbReference>
<dbReference type="InterPro" id="IPR011042">
    <property type="entry name" value="6-blade_b-propeller_TolB-like"/>
</dbReference>
<dbReference type="PANTHER" id="PTHR19328">
    <property type="entry name" value="HEDGEHOG-INTERACTING PROTEIN"/>
    <property type="match status" value="1"/>
</dbReference>
<dbReference type="Pfam" id="PF22807">
    <property type="entry name" value="TrAA12"/>
    <property type="match status" value="1"/>
</dbReference>
<evidence type="ECO:0000313" key="4">
    <source>
        <dbReference type="Proteomes" id="UP000234271"/>
    </source>
</evidence>
<evidence type="ECO:0000313" key="3">
    <source>
        <dbReference type="EMBL" id="AUI67822.1"/>
    </source>
</evidence>
<proteinExistence type="predicted"/>
<sequence>MRYSVYSLFSLLFFAQISHATSPELLIKQLQIPADFQLSIYAEVPEARSLAVDEKTGTVYVGSRSGNTIHAILDVNKDFKSDVVIPLLTDLNSPNGVAVHPQTGDLYIVEQHQIRQISANQLTALSPQSHLKSNIIFNALPDKRWHGWRYAKFSPTGYLYVAVGAPCNICDVQGIEGTIIRLDVSTSNAQMAVFARGIRNSVGFDFHPISGELYFTDNGADNLGDLIPPCELNHAPQAGLHFGYPYVWGVNNTPYPDSKKRQPPMPSTMTAPIVAFDAHAAPLGIHFIRGKNYPKNYQTSALVAQHGSWNRNPADPAGYKVVRVQFDEQGKVINTQDFITGWLDSEKKAWGRPVDIAQLADGSLLISDDRAGLIYRLQYVGKN</sequence>
<feature type="signal peptide" evidence="1">
    <location>
        <begin position="1"/>
        <end position="20"/>
    </location>
</feature>
<feature type="chain" id="PRO_5014899587" evidence="1">
    <location>
        <begin position="21"/>
        <end position="383"/>
    </location>
</feature>
<protein>
    <submittedName>
        <fullName evidence="3">Sorbosone dehydrogenase family protein</fullName>
    </submittedName>
</protein>
<dbReference type="Gene3D" id="2.120.10.30">
    <property type="entry name" value="TolB, C-terminal domain"/>
    <property type="match status" value="1"/>
</dbReference>
<dbReference type="PANTHER" id="PTHR19328:SF40">
    <property type="entry name" value="BLL0591 PROTEIN"/>
    <property type="match status" value="1"/>
</dbReference>
<feature type="domain" description="Pyrroloquinoline quinone-dependent pyranose dehydrogenase beta-propeller" evidence="2">
    <location>
        <begin position="41"/>
        <end position="378"/>
    </location>
</feature>